<comment type="caution">
    <text evidence="1">The sequence shown here is derived from an EMBL/GenBank/DDBJ whole genome shotgun (WGS) entry which is preliminary data.</text>
</comment>
<sequence length="368" mass="41473">MNRSVEKRIVVTTRSKMLPEKNRETNTPMYSWRVSISALDAKGKYQENLPFISHVEFKLHETFPKPRHFVHSAPFQIQERGWGSFDMFITLHFVDSAHKPHTIAHDLHFKKSEYKVSQTVPFYDVTDDFYQLLHSSEAEEVSPASSRHSHGAKTVRSSVIQKPKPLAKGPSKTKPRSVPDSHQKPSPISRQPKPASHQLVSRPPKPSSYQPTVIPRPSRPGYYQPTTIPRPPKPTSSSPPRVEKRRRAPEALPKTLRGKSSSTSPDDVMPPTKVPRKNPIANPKSAASSVTPPSKGITREDIAKKLGLLKGKQIKEVVGMIKEMRSPSTLINETEKGKFTFDIYTLDKKALFKIWTFVKACLARPASQ</sequence>
<reference evidence="1" key="1">
    <citation type="submission" date="2022-04" db="EMBL/GenBank/DDBJ databases">
        <title>Genome of the entomopathogenic fungus Entomophthora muscae.</title>
        <authorList>
            <person name="Elya C."/>
            <person name="Lovett B.R."/>
            <person name="Lee E."/>
            <person name="Macias A.M."/>
            <person name="Hajek A.E."/>
            <person name="De Bivort B.L."/>
            <person name="Kasson M.T."/>
            <person name="De Fine Licht H.H."/>
            <person name="Stajich J.E."/>
        </authorList>
    </citation>
    <scope>NUCLEOTIDE SEQUENCE</scope>
    <source>
        <strain evidence="1">Berkeley</strain>
    </source>
</reference>
<name>A0ACC2U8H4_9FUNG</name>
<gene>
    <name evidence="1" type="primary">tfg3_3</name>
    <name evidence="1" type="ORF">DSO57_1038097</name>
</gene>
<dbReference type="Proteomes" id="UP001165960">
    <property type="component" value="Unassembled WGS sequence"/>
</dbReference>
<proteinExistence type="predicted"/>
<protein>
    <submittedName>
        <fullName evidence="1">Transcription factor TFIIF complex subunit Tfg3, variant 3</fullName>
    </submittedName>
</protein>
<keyword evidence="2" id="KW-1185">Reference proteome</keyword>
<evidence type="ECO:0000313" key="1">
    <source>
        <dbReference type="EMBL" id="KAJ9083099.1"/>
    </source>
</evidence>
<organism evidence="1 2">
    <name type="scientific">Entomophthora muscae</name>
    <dbReference type="NCBI Taxonomy" id="34485"/>
    <lineage>
        <taxon>Eukaryota</taxon>
        <taxon>Fungi</taxon>
        <taxon>Fungi incertae sedis</taxon>
        <taxon>Zoopagomycota</taxon>
        <taxon>Entomophthoromycotina</taxon>
        <taxon>Entomophthoromycetes</taxon>
        <taxon>Entomophthorales</taxon>
        <taxon>Entomophthoraceae</taxon>
        <taxon>Entomophthora</taxon>
    </lineage>
</organism>
<dbReference type="EMBL" id="QTSX02001161">
    <property type="protein sequence ID" value="KAJ9083099.1"/>
    <property type="molecule type" value="Genomic_DNA"/>
</dbReference>
<evidence type="ECO:0000313" key="2">
    <source>
        <dbReference type="Proteomes" id="UP001165960"/>
    </source>
</evidence>
<accession>A0ACC2U8H4</accession>